<dbReference type="GO" id="GO:0006313">
    <property type="term" value="P:DNA transposition"/>
    <property type="evidence" value="ECO:0007669"/>
    <property type="project" value="InterPro"/>
</dbReference>
<feature type="domain" description="Chromosomal replication initiator DnaA C-terminal" evidence="1">
    <location>
        <begin position="241"/>
        <end position="309"/>
    </location>
</feature>
<dbReference type="GO" id="GO:0006275">
    <property type="term" value="P:regulation of DNA replication"/>
    <property type="evidence" value="ECO:0007669"/>
    <property type="project" value="InterPro"/>
</dbReference>
<sequence length="319" mass="36169">MPRGPRLDIPGVLYHIIGRGIERCETFKDDNDKDAFLSRLGDILQETSTFIYAFALIPNHFHLLLLRGGVPVSKVMQRLLTGYAIYFNRRHQRVGHLFQNRYKAIICEQDTYLLELIRYIHLNPIRAGLVESMSTLMRDPHSGHAYLIGNKKAVWYNPDIVLSHFGATEKEAKRKYLEFMSDGVSRGRRADLTGGGLKRSLGYPKEYPKERFTYDERILGGSGFVEAILGAYEEVSRGKVDFNALLLSTCSRFGVTEDELRGGARVKKVADARAYLAYKASREAGMAGSEIARWLGATRSAVSKMIRRGERLRESIQEE</sequence>
<dbReference type="Gene3D" id="3.30.70.1290">
    <property type="entry name" value="Transposase IS200-like"/>
    <property type="match status" value="1"/>
</dbReference>
<gene>
    <name evidence="3" type="ORF">COY37_10400</name>
</gene>
<dbReference type="InterPro" id="IPR010921">
    <property type="entry name" value="Trp_repressor/repl_initiator"/>
</dbReference>
<dbReference type="AlphaFoldDB" id="A0A2M7T5J9"/>
<dbReference type="InterPro" id="IPR002686">
    <property type="entry name" value="Transposase_17"/>
</dbReference>
<protein>
    <submittedName>
        <fullName evidence="3">Transposase</fullName>
    </submittedName>
</protein>
<dbReference type="RefSeq" id="WP_286677526.1">
    <property type="nucleotide sequence ID" value="NZ_MNXI01000012.1"/>
</dbReference>
<evidence type="ECO:0000313" key="4">
    <source>
        <dbReference type="Proteomes" id="UP000230956"/>
    </source>
</evidence>
<dbReference type="InterPro" id="IPR036515">
    <property type="entry name" value="Transposase_17_sf"/>
</dbReference>
<evidence type="ECO:0000259" key="1">
    <source>
        <dbReference type="SMART" id="SM00760"/>
    </source>
</evidence>
<dbReference type="PANTHER" id="PTHR34322">
    <property type="entry name" value="TRANSPOSASE, Y1_TNP DOMAIN-CONTAINING"/>
    <property type="match status" value="1"/>
</dbReference>
<dbReference type="InterPro" id="IPR013159">
    <property type="entry name" value="DnaA_C"/>
</dbReference>
<reference evidence="4" key="1">
    <citation type="submission" date="2017-09" db="EMBL/GenBank/DDBJ databases">
        <title>Depth-based differentiation of microbial function through sediment-hosted aquifers and enrichment of novel symbionts in the deep terrestrial subsurface.</title>
        <authorList>
            <person name="Probst A.J."/>
            <person name="Ladd B."/>
            <person name="Jarett J.K."/>
            <person name="Geller-Mcgrath D.E."/>
            <person name="Sieber C.M.K."/>
            <person name="Emerson J.B."/>
            <person name="Anantharaman K."/>
            <person name="Thomas B.C."/>
            <person name="Malmstrom R."/>
            <person name="Stieglmeier M."/>
            <person name="Klingl A."/>
            <person name="Woyke T."/>
            <person name="Ryan C.M."/>
            <person name="Banfield J.F."/>
        </authorList>
    </citation>
    <scope>NUCLEOTIDE SEQUENCE [LARGE SCALE GENOMIC DNA]</scope>
</reference>
<dbReference type="SUPFAM" id="SSF48295">
    <property type="entry name" value="TrpR-like"/>
    <property type="match status" value="1"/>
</dbReference>
<dbReference type="Gene3D" id="1.10.1750.10">
    <property type="match status" value="1"/>
</dbReference>
<dbReference type="SUPFAM" id="SSF143422">
    <property type="entry name" value="Transposase IS200-like"/>
    <property type="match status" value="1"/>
</dbReference>
<name>A0A2M7T5J9_9ACTN</name>
<feature type="domain" description="Transposase IS200-like" evidence="2">
    <location>
        <begin position="9"/>
        <end position="123"/>
    </location>
</feature>
<dbReference type="GO" id="GO:0004803">
    <property type="term" value="F:transposase activity"/>
    <property type="evidence" value="ECO:0007669"/>
    <property type="project" value="InterPro"/>
</dbReference>
<dbReference type="SMART" id="SM01321">
    <property type="entry name" value="Y1_Tnp"/>
    <property type="match status" value="1"/>
</dbReference>
<dbReference type="SMART" id="SM00760">
    <property type="entry name" value="Bac_DnaA_C"/>
    <property type="match status" value="1"/>
</dbReference>
<proteinExistence type="predicted"/>
<accession>A0A2M7T5J9</accession>
<dbReference type="GO" id="GO:0005524">
    <property type="term" value="F:ATP binding"/>
    <property type="evidence" value="ECO:0007669"/>
    <property type="project" value="InterPro"/>
</dbReference>
<dbReference type="Pfam" id="PF01797">
    <property type="entry name" value="Y1_Tnp"/>
    <property type="match status" value="1"/>
</dbReference>
<evidence type="ECO:0000259" key="2">
    <source>
        <dbReference type="SMART" id="SM01321"/>
    </source>
</evidence>
<dbReference type="Proteomes" id="UP000230956">
    <property type="component" value="Unassembled WGS sequence"/>
</dbReference>
<comment type="caution">
    <text evidence="3">The sequence shown here is derived from an EMBL/GenBank/DDBJ whole genome shotgun (WGS) entry which is preliminary data.</text>
</comment>
<organism evidence="3 4">
    <name type="scientific">Candidatus Aquicultor secundus</name>
    <dbReference type="NCBI Taxonomy" id="1973895"/>
    <lineage>
        <taxon>Bacteria</taxon>
        <taxon>Bacillati</taxon>
        <taxon>Actinomycetota</taxon>
        <taxon>Candidatus Aquicultoria</taxon>
        <taxon>Candidatus Aquicultorales</taxon>
        <taxon>Candidatus Aquicultoraceae</taxon>
        <taxon>Candidatus Aquicultor</taxon>
    </lineage>
</organism>
<dbReference type="GO" id="GO:0043565">
    <property type="term" value="F:sequence-specific DNA binding"/>
    <property type="evidence" value="ECO:0007669"/>
    <property type="project" value="InterPro"/>
</dbReference>
<evidence type="ECO:0000313" key="3">
    <source>
        <dbReference type="EMBL" id="PIZ35430.1"/>
    </source>
</evidence>
<dbReference type="GO" id="GO:0006270">
    <property type="term" value="P:DNA replication initiation"/>
    <property type="evidence" value="ECO:0007669"/>
    <property type="project" value="InterPro"/>
</dbReference>
<dbReference type="PANTHER" id="PTHR34322:SF2">
    <property type="entry name" value="TRANSPOSASE IS200-LIKE DOMAIN-CONTAINING PROTEIN"/>
    <property type="match status" value="1"/>
</dbReference>
<dbReference type="EMBL" id="PFNG01000241">
    <property type="protein sequence ID" value="PIZ35430.1"/>
    <property type="molecule type" value="Genomic_DNA"/>
</dbReference>